<dbReference type="AlphaFoldDB" id="A0A3M6TAE2"/>
<keyword evidence="1" id="KW-0732">Signal</keyword>
<sequence length="111" mass="12361">MVKPLFSKRTMDGLLLLTLALLQLETKQVMAGTGDNFSFPPISLYLCHVLPLDAFLRKLIATTGSTVHRLLRINAQSSVSRMKNPDRCFQRAYGKEIVDDSLAEKLGLPIT</sequence>
<evidence type="ECO:0000313" key="2">
    <source>
        <dbReference type="EMBL" id="RMX38299.1"/>
    </source>
</evidence>
<keyword evidence="3" id="KW-1185">Reference proteome</keyword>
<dbReference type="EMBL" id="RCHS01004029">
    <property type="protein sequence ID" value="RMX38299.1"/>
    <property type="molecule type" value="Genomic_DNA"/>
</dbReference>
<accession>A0A3M6TAE2</accession>
<protein>
    <submittedName>
        <fullName evidence="2">Uncharacterized protein</fullName>
    </submittedName>
</protein>
<evidence type="ECO:0000256" key="1">
    <source>
        <dbReference type="SAM" id="SignalP"/>
    </source>
</evidence>
<proteinExistence type="predicted"/>
<evidence type="ECO:0000313" key="3">
    <source>
        <dbReference type="Proteomes" id="UP000275408"/>
    </source>
</evidence>
<gene>
    <name evidence="2" type="ORF">pdam_00010927</name>
</gene>
<name>A0A3M6TAE2_POCDA</name>
<feature type="chain" id="PRO_5018013611" evidence="1">
    <location>
        <begin position="32"/>
        <end position="111"/>
    </location>
</feature>
<comment type="caution">
    <text evidence="2">The sequence shown here is derived from an EMBL/GenBank/DDBJ whole genome shotgun (WGS) entry which is preliminary data.</text>
</comment>
<reference evidence="2 3" key="1">
    <citation type="journal article" date="2018" name="Sci. Rep.">
        <title>Comparative analysis of the Pocillopora damicornis genome highlights role of immune system in coral evolution.</title>
        <authorList>
            <person name="Cunning R."/>
            <person name="Bay R.A."/>
            <person name="Gillette P."/>
            <person name="Baker A.C."/>
            <person name="Traylor-Knowles N."/>
        </authorList>
    </citation>
    <scope>NUCLEOTIDE SEQUENCE [LARGE SCALE GENOMIC DNA]</scope>
    <source>
        <strain evidence="2">RSMAS</strain>
        <tissue evidence="2">Whole animal</tissue>
    </source>
</reference>
<organism evidence="2 3">
    <name type="scientific">Pocillopora damicornis</name>
    <name type="common">Cauliflower coral</name>
    <name type="synonym">Millepora damicornis</name>
    <dbReference type="NCBI Taxonomy" id="46731"/>
    <lineage>
        <taxon>Eukaryota</taxon>
        <taxon>Metazoa</taxon>
        <taxon>Cnidaria</taxon>
        <taxon>Anthozoa</taxon>
        <taxon>Hexacorallia</taxon>
        <taxon>Scleractinia</taxon>
        <taxon>Astrocoeniina</taxon>
        <taxon>Pocilloporidae</taxon>
        <taxon>Pocillopora</taxon>
    </lineage>
</organism>
<feature type="signal peptide" evidence="1">
    <location>
        <begin position="1"/>
        <end position="31"/>
    </location>
</feature>
<dbReference type="Proteomes" id="UP000275408">
    <property type="component" value="Unassembled WGS sequence"/>
</dbReference>